<gene>
    <name evidence="2" type="primary">Ccdc148</name>
    <name evidence="2" type="ORF">GTO96_0019841</name>
</gene>
<accession>A0A8X8BKW4</accession>
<dbReference type="PANTHER" id="PTHR21549">
    <property type="entry name" value="MUTATED IN BLADDER CANCER 1"/>
    <property type="match status" value="1"/>
</dbReference>
<protein>
    <submittedName>
        <fullName evidence="2">CC148 protein</fullName>
    </submittedName>
</protein>
<reference evidence="2 3" key="1">
    <citation type="journal article" date="2021" name="Cell">
        <title>Tracing the genetic footprints of vertebrate landing in non-teleost ray-finned fishes.</title>
        <authorList>
            <person name="Bi X."/>
            <person name="Wang K."/>
            <person name="Yang L."/>
            <person name="Pan H."/>
            <person name="Jiang H."/>
            <person name="Wei Q."/>
            <person name="Fang M."/>
            <person name="Yu H."/>
            <person name="Zhu C."/>
            <person name="Cai Y."/>
            <person name="He Y."/>
            <person name="Gan X."/>
            <person name="Zeng H."/>
            <person name="Yu D."/>
            <person name="Zhu Y."/>
            <person name="Jiang H."/>
            <person name="Qiu Q."/>
            <person name="Yang H."/>
            <person name="Zhang Y.E."/>
            <person name="Wang W."/>
            <person name="Zhu M."/>
            <person name="He S."/>
            <person name="Zhang G."/>
        </authorList>
    </citation>
    <scope>NUCLEOTIDE SEQUENCE [LARGE SCALE GENOMIC DNA]</scope>
    <source>
        <strain evidence="2">Bchr_013</strain>
    </source>
</reference>
<feature type="non-terminal residue" evidence="2">
    <location>
        <position position="485"/>
    </location>
</feature>
<evidence type="ECO:0000313" key="2">
    <source>
        <dbReference type="EMBL" id="KAG2459176.1"/>
    </source>
</evidence>
<keyword evidence="1" id="KW-0175">Coiled coil</keyword>
<dbReference type="Proteomes" id="UP000886611">
    <property type="component" value="Unassembled WGS sequence"/>
</dbReference>
<dbReference type="InterPro" id="IPR039902">
    <property type="entry name" value="CCDC148/CCDC112"/>
</dbReference>
<dbReference type="AlphaFoldDB" id="A0A8X8BKW4"/>
<dbReference type="PANTHER" id="PTHR21549:SF1">
    <property type="entry name" value="COILED-COIL DOMAIN-CONTAINING PROTEIN 148"/>
    <property type="match status" value="1"/>
</dbReference>
<comment type="caution">
    <text evidence="2">The sequence shown here is derived from an EMBL/GenBank/DDBJ whole genome shotgun (WGS) entry which is preliminary data.</text>
</comment>
<name>A0A8X8BKW4_POLSE</name>
<evidence type="ECO:0000313" key="3">
    <source>
        <dbReference type="Proteomes" id="UP000886611"/>
    </source>
</evidence>
<sequence>MDREHSETEAAADDKVEYDDKEELLQKKGAACVVWRYFGFKRSDVDQTTIYCKCCREKLTLRMKDGLSSKKYKSVDYEQLHALSEAKRQAAANTEYKLRALKVEADGSTSVYDTEGADSNLIREKADLELQDFLQRDGINKDFFLQMEDYVQALDDDRKSFKAGTVHPIWQLKDDLQYKMMEMKSQASQKTDDFDCQVILEQVEFVKEQQNKILGKLKSEWIAVEEDIKETTVEDLLSAGEEIPSDVDQIPEQVFFMPCPYPELKASLMNEFQALGEKYKSRLQSINERLEAMDRYCGWSKEDHFVFQVTVDQYPHNQQNSRALCMDMLQRFLPHKSRQELNDHQRAWDWYYFTTEQKKTLLQGWIRDKQDLVMKAVMTIKEACAAYEEEEALRNDRKRQQEICAELKEKPPGGALLAAWRSQKTSRASWTMEFLCTALLDAMGPREGAAGRTEEFFVPYDPEVRHRKSNGLRVRIALFTLTRKE</sequence>
<evidence type="ECO:0000256" key="1">
    <source>
        <dbReference type="ARBA" id="ARBA00023054"/>
    </source>
</evidence>
<proteinExistence type="predicted"/>
<feature type="non-terminal residue" evidence="2">
    <location>
        <position position="1"/>
    </location>
</feature>
<dbReference type="EMBL" id="JAATIS010005477">
    <property type="protein sequence ID" value="KAG2459176.1"/>
    <property type="molecule type" value="Genomic_DNA"/>
</dbReference>
<keyword evidence="3" id="KW-1185">Reference proteome</keyword>
<organism evidence="2 3">
    <name type="scientific">Polypterus senegalus</name>
    <name type="common">Senegal bichir</name>
    <dbReference type="NCBI Taxonomy" id="55291"/>
    <lineage>
        <taxon>Eukaryota</taxon>
        <taxon>Metazoa</taxon>
        <taxon>Chordata</taxon>
        <taxon>Craniata</taxon>
        <taxon>Vertebrata</taxon>
        <taxon>Euteleostomi</taxon>
        <taxon>Actinopterygii</taxon>
        <taxon>Polypteriformes</taxon>
        <taxon>Polypteridae</taxon>
        <taxon>Polypterus</taxon>
    </lineage>
</organism>